<dbReference type="OMA" id="DQTECYF"/>
<dbReference type="InterPro" id="IPR004001">
    <property type="entry name" value="Actin_CS"/>
</dbReference>
<dbReference type="Gene3D" id="3.90.640.10">
    <property type="entry name" value="Actin, Chain A, domain 4"/>
    <property type="match status" value="1"/>
</dbReference>
<name>A0A3P8ZG62_ESOLU</name>
<evidence type="ECO:0000256" key="1">
    <source>
        <dbReference type="ARBA" id="ARBA00023097"/>
    </source>
</evidence>
<dbReference type="GeneTree" id="ENSGT00940000170518"/>
<dbReference type="PANTHER" id="PTHR11937">
    <property type="entry name" value="ACTIN"/>
    <property type="match status" value="1"/>
</dbReference>
<evidence type="ECO:0000256" key="2">
    <source>
        <dbReference type="ARBA" id="ARBA00038582"/>
    </source>
</evidence>
<dbReference type="AlphaFoldDB" id="A0A3P8ZG62"/>
<reference evidence="4" key="2">
    <citation type="submission" date="2020-02" db="EMBL/GenBank/DDBJ databases">
        <title>Esox lucius (northern pike) genome, fEsoLuc1, primary haplotype.</title>
        <authorList>
            <person name="Myers G."/>
            <person name="Karagic N."/>
            <person name="Meyer A."/>
            <person name="Pippel M."/>
            <person name="Reichard M."/>
            <person name="Winkler S."/>
            <person name="Tracey A."/>
            <person name="Sims Y."/>
            <person name="Howe K."/>
            <person name="Rhie A."/>
            <person name="Formenti G."/>
            <person name="Durbin R."/>
            <person name="Fedrigo O."/>
            <person name="Jarvis E.D."/>
        </authorList>
    </citation>
    <scope>NUCLEOTIDE SEQUENCE [LARGE SCALE GENOMIC DNA]</scope>
</reference>
<dbReference type="SUPFAM" id="SSF53067">
    <property type="entry name" value="Actin-like ATPase domain"/>
    <property type="match status" value="2"/>
</dbReference>
<evidence type="ECO:0000313" key="5">
    <source>
        <dbReference type="Proteomes" id="UP000265140"/>
    </source>
</evidence>
<evidence type="ECO:0000313" key="4">
    <source>
        <dbReference type="Ensembl" id="ENSELUP00000027751.3"/>
    </source>
</evidence>
<dbReference type="Ensembl" id="ENSELUT00000015146.3">
    <property type="protein sequence ID" value="ENSELUP00000027751.3"/>
    <property type="gene ID" value="ENSELUG00000004107.3"/>
</dbReference>
<dbReference type="Pfam" id="PF00022">
    <property type="entry name" value="Actin"/>
    <property type="match status" value="2"/>
</dbReference>
<keyword evidence="5" id="KW-1185">Reference proteome</keyword>
<sequence>MSTVDISEDFKQNVALILDPGSGSIKARFSGDEKPHTVIRSVLGLSKKDQTECYFDSNIPCKNSDDIILKKPITGGMIRDWDSLERLWSHVLYEELKVCPEELLADVGHGALLQQRSSVCDMKRQCFYVSQDFEVDLMSEDRVTPLFDDRLPDGSAITLGNELFRGPEILFRPSITGLLVPGVYILAKSSLEKCWLLPRDSKTGLPSGPHRGFASWVWGSIVTCLSSFQPMWVKRQDYEEEGSSVIFD</sequence>
<organism evidence="4 5">
    <name type="scientific">Esox lucius</name>
    <name type="common">Northern pike</name>
    <dbReference type="NCBI Taxonomy" id="8010"/>
    <lineage>
        <taxon>Eukaryota</taxon>
        <taxon>Metazoa</taxon>
        <taxon>Chordata</taxon>
        <taxon>Craniata</taxon>
        <taxon>Vertebrata</taxon>
        <taxon>Euteleostomi</taxon>
        <taxon>Actinopterygii</taxon>
        <taxon>Neopterygii</taxon>
        <taxon>Teleostei</taxon>
        <taxon>Protacanthopterygii</taxon>
        <taxon>Esociformes</taxon>
        <taxon>Esocidae</taxon>
        <taxon>Esox</taxon>
    </lineage>
</organism>
<proteinExistence type="inferred from homology"/>
<accession>A0A3P8ZG62</accession>
<keyword evidence="1" id="KW-0558">Oxidation</keyword>
<evidence type="ECO:0000256" key="3">
    <source>
        <dbReference type="RuleBase" id="RU000487"/>
    </source>
</evidence>
<comment type="similarity">
    <text evidence="3">Belongs to the actin family.</text>
</comment>
<comment type="subunit">
    <text evidence="2">Polymerization of globular actin (G-actin) leads to a structural filament (F-actin) in the form of a two-stranded helix. Each actin can bind to 4 others.</text>
</comment>
<protein>
    <submittedName>
        <fullName evidence="4">Uncharacterized protein</fullName>
    </submittedName>
</protein>
<dbReference type="Gene3D" id="3.30.420.40">
    <property type="match status" value="3"/>
</dbReference>
<reference evidence="5" key="1">
    <citation type="journal article" date="2014" name="PLoS ONE">
        <title>The genome and linkage map of the northern pike (Esox lucius): conserved synteny revealed between the salmonid sister group and the Neoteleostei.</title>
        <authorList>
            <person name="Rondeau E.B."/>
            <person name="Minkley D.R."/>
            <person name="Leong J.S."/>
            <person name="Messmer A.M."/>
            <person name="Jantzen J.R."/>
            <person name="von Schalburg K.R."/>
            <person name="Lemon C."/>
            <person name="Bird N.H."/>
            <person name="Koop B.F."/>
        </authorList>
    </citation>
    <scope>NUCLEOTIDE SEQUENCE</scope>
</reference>
<dbReference type="PROSITE" id="PS00432">
    <property type="entry name" value="ACTINS_2"/>
    <property type="match status" value="1"/>
</dbReference>
<dbReference type="SMART" id="SM00268">
    <property type="entry name" value="ACTIN"/>
    <property type="match status" value="1"/>
</dbReference>
<dbReference type="InterPro" id="IPR004000">
    <property type="entry name" value="Actin"/>
</dbReference>
<reference evidence="4" key="4">
    <citation type="submission" date="2025-09" db="UniProtKB">
        <authorList>
            <consortium name="Ensembl"/>
        </authorList>
    </citation>
    <scope>IDENTIFICATION</scope>
</reference>
<reference evidence="4" key="3">
    <citation type="submission" date="2025-08" db="UniProtKB">
        <authorList>
            <consortium name="Ensembl"/>
        </authorList>
    </citation>
    <scope>IDENTIFICATION</scope>
</reference>
<dbReference type="InParanoid" id="A0A3P8ZG62"/>
<dbReference type="InterPro" id="IPR043129">
    <property type="entry name" value="ATPase_NBD"/>
</dbReference>
<dbReference type="Proteomes" id="UP000265140">
    <property type="component" value="Chromosome 17"/>
</dbReference>